<sequence length="260" mass="27235">MSNSSVSGTFAKWTRLPVVYLPVTLHGTLIGYLWASPTGNAAGFERRLAVAGDNLTCLFTWERRLNEAAAAGLTPSAAIERWIGEPEDPDGGGIAADATPTAAASLEAIWNELNPDGPPLGPGPIIQDGMFPDGTPADRTQGWGPLVSAPAPPNYPTETTAAVQFLPIVKNNTMLGYLWASVTGDAADYLPLVAAGADGKLAAGLWRMRLGDAYAAGLSATDALRHARTYPHDSFAGVVDPRAELHTAPDLAAIRDLAEH</sequence>
<evidence type="ECO:0000313" key="1">
    <source>
        <dbReference type="EMBL" id="QXN92470.1"/>
    </source>
</evidence>
<dbReference type="RefSeq" id="WP_218473777.1">
    <property type="nucleotide sequence ID" value="NZ_BAABJN010000005.1"/>
</dbReference>
<reference evidence="1 2" key="1">
    <citation type="submission" date="2021-07" db="EMBL/GenBank/DDBJ databases">
        <title>Whole Genome Sequence of Nocardia Iowensis.</title>
        <authorList>
            <person name="Lamm A."/>
            <person name="Collins-Fairclough A.M."/>
            <person name="Bunk B."/>
            <person name="Sproer C."/>
        </authorList>
    </citation>
    <scope>NUCLEOTIDE SEQUENCE [LARGE SCALE GENOMIC DNA]</scope>
    <source>
        <strain evidence="1 2">NRRL 5646</strain>
    </source>
</reference>
<evidence type="ECO:0000313" key="2">
    <source>
        <dbReference type="Proteomes" id="UP000694257"/>
    </source>
</evidence>
<proteinExistence type="predicted"/>
<dbReference type="Proteomes" id="UP000694257">
    <property type="component" value="Chromosome"/>
</dbReference>
<dbReference type="EMBL" id="CP078145">
    <property type="protein sequence ID" value="QXN92470.1"/>
    <property type="molecule type" value="Genomic_DNA"/>
</dbReference>
<accession>A0ABX8RS46</accession>
<organism evidence="1 2">
    <name type="scientific">Nocardia iowensis</name>
    <dbReference type="NCBI Taxonomy" id="204891"/>
    <lineage>
        <taxon>Bacteria</taxon>
        <taxon>Bacillati</taxon>
        <taxon>Actinomycetota</taxon>
        <taxon>Actinomycetes</taxon>
        <taxon>Mycobacteriales</taxon>
        <taxon>Nocardiaceae</taxon>
        <taxon>Nocardia</taxon>
    </lineage>
</organism>
<protein>
    <submittedName>
        <fullName evidence="1">Uncharacterized protein</fullName>
    </submittedName>
</protein>
<gene>
    <name evidence="1" type="ORF">KV110_04785</name>
</gene>
<name>A0ABX8RS46_NOCIO</name>
<keyword evidence="2" id="KW-1185">Reference proteome</keyword>